<evidence type="ECO:0000313" key="3">
    <source>
        <dbReference type="Proteomes" id="UP001375382"/>
    </source>
</evidence>
<accession>A0ABU8CC89</accession>
<name>A0ABU8CC89_9GAMM</name>
<keyword evidence="1" id="KW-1133">Transmembrane helix</keyword>
<proteinExistence type="predicted"/>
<dbReference type="EMBL" id="JALAAR010000044">
    <property type="protein sequence ID" value="MEH8019606.1"/>
    <property type="molecule type" value="Genomic_DNA"/>
</dbReference>
<organism evidence="2 3">
    <name type="scientific">Rheinheimera muenzenbergensis</name>
    <dbReference type="NCBI Taxonomy" id="1193628"/>
    <lineage>
        <taxon>Bacteria</taxon>
        <taxon>Pseudomonadati</taxon>
        <taxon>Pseudomonadota</taxon>
        <taxon>Gammaproteobacteria</taxon>
        <taxon>Chromatiales</taxon>
        <taxon>Chromatiaceae</taxon>
        <taxon>Rheinheimera</taxon>
    </lineage>
</organism>
<dbReference type="RefSeq" id="WP_335737983.1">
    <property type="nucleotide sequence ID" value="NZ_JALAAR010000044.1"/>
</dbReference>
<keyword evidence="3" id="KW-1185">Reference proteome</keyword>
<evidence type="ECO:0000256" key="1">
    <source>
        <dbReference type="SAM" id="Phobius"/>
    </source>
</evidence>
<protein>
    <submittedName>
        <fullName evidence="2">Uncharacterized protein</fullName>
    </submittedName>
</protein>
<keyword evidence="1" id="KW-0812">Transmembrane</keyword>
<reference evidence="2 3" key="1">
    <citation type="journal article" date="2023" name="Ecotoxicol. Environ. Saf.">
        <title>Mercury remediation potential of mercury-resistant strain Rheinheimera metallidurans sp. nov. isolated from a municipal waste dumping site.</title>
        <authorList>
            <person name="Yadav V."/>
            <person name="Manjhi A."/>
            <person name="Vadakedath N."/>
        </authorList>
    </citation>
    <scope>NUCLEOTIDE SEQUENCE [LARGE SCALE GENOMIC DNA]</scope>
    <source>
        <strain evidence="2 3">E-49</strain>
    </source>
</reference>
<dbReference type="Proteomes" id="UP001375382">
    <property type="component" value="Unassembled WGS sequence"/>
</dbReference>
<gene>
    <name evidence="2" type="ORF">MN202_20445</name>
</gene>
<keyword evidence="1" id="KW-0472">Membrane</keyword>
<evidence type="ECO:0000313" key="2">
    <source>
        <dbReference type="EMBL" id="MEH8019606.1"/>
    </source>
</evidence>
<feature type="transmembrane region" description="Helical" evidence="1">
    <location>
        <begin position="110"/>
        <end position="129"/>
    </location>
</feature>
<comment type="caution">
    <text evidence="2">The sequence shown here is derived from an EMBL/GenBank/DDBJ whole genome shotgun (WGS) entry which is preliminary data.</text>
</comment>
<sequence length="130" mass="14807">MKNKNFDTQKFLNWLYQKYIERKGYGIRNIDDCPFSCSYPISGLPAWLYETDGNSARSFVSEYAKELEAEGLVRFDIESGLKFYLTKDGYQKASRTRLQKVMEGLNKHPGSLAASALLVSIFSLIVALCK</sequence>